<evidence type="ECO:0000313" key="3">
    <source>
        <dbReference type="Proteomes" id="UP000838412"/>
    </source>
</evidence>
<dbReference type="Proteomes" id="UP000838412">
    <property type="component" value="Chromosome 12"/>
</dbReference>
<dbReference type="AlphaFoldDB" id="A0A8J9YVL4"/>
<gene>
    <name evidence="2" type="primary">Hypp6736</name>
    <name evidence="2" type="ORF">BLAG_LOCUS5755</name>
</gene>
<name>A0A8J9YVL4_BRALA</name>
<evidence type="ECO:0000256" key="1">
    <source>
        <dbReference type="SAM" id="MobiDB-lite"/>
    </source>
</evidence>
<dbReference type="EMBL" id="OV696697">
    <property type="protein sequence ID" value="CAH1242464.1"/>
    <property type="molecule type" value="Genomic_DNA"/>
</dbReference>
<keyword evidence="3" id="KW-1185">Reference proteome</keyword>
<accession>A0A8J9YVL4</accession>
<reference evidence="2" key="1">
    <citation type="submission" date="2022-01" db="EMBL/GenBank/DDBJ databases">
        <authorList>
            <person name="Braso-Vives M."/>
        </authorList>
    </citation>
    <scope>NUCLEOTIDE SEQUENCE</scope>
</reference>
<organism evidence="2 3">
    <name type="scientific">Branchiostoma lanceolatum</name>
    <name type="common">Common lancelet</name>
    <name type="synonym">Amphioxus lanceolatum</name>
    <dbReference type="NCBI Taxonomy" id="7740"/>
    <lineage>
        <taxon>Eukaryota</taxon>
        <taxon>Metazoa</taxon>
        <taxon>Chordata</taxon>
        <taxon>Cephalochordata</taxon>
        <taxon>Leptocardii</taxon>
        <taxon>Amphioxiformes</taxon>
        <taxon>Branchiostomatidae</taxon>
        <taxon>Branchiostoma</taxon>
    </lineage>
</organism>
<feature type="compositionally biased region" description="Basic and acidic residues" evidence="1">
    <location>
        <begin position="70"/>
        <end position="96"/>
    </location>
</feature>
<proteinExistence type="predicted"/>
<sequence length="96" mass="11102">MQEIKEYYFDGDGDNMITTLTTGIASTVEKTKGKRPRPCFKYARDECTSSTCRFGHCCSYCLDKTGMKFHHPDTACRRKRDQDKKRNDNEKTSTTD</sequence>
<feature type="region of interest" description="Disordered" evidence="1">
    <location>
        <begin position="69"/>
        <end position="96"/>
    </location>
</feature>
<protein>
    <submittedName>
        <fullName evidence="2">Hypp6736 protein</fullName>
    </submittedName>
</protein>
<evidence type="ECO:0000313" key="2">
    <source>
        <dbReference type="EMBL" id="CAH1242464.1"/>
    </source>
</evidence>